<dbReference type="AlphaFoldDB" id="A0AAD3DMQ5"/>
<evidence type="ECO:0000313" key="2">
    <source>
        <dbReference type="Proteomes" id="UP001054857"/>
    </source>
</evidence>
<evidence type="ECO:0000313" key="1">
    <source>
        <dbReference type="EMBL" id="GFR44711.1"/>
    </source>
</evidence>
<organism evidence="1 2">
    <name type="scientific">Astrephomene gubernaculifera</name>
    <dbReference type="NCBI Taxonomy" id="47775"/>
    <lineage>
        <taxon>Eukaryota</taxon>
        <taxon>Viridiplantae</taxon>
        <taxon>Chlorophyta</taxon>
        <taxon>core chlorophytes</taxon>
        <taxon>Chlorophyceae</taxon>
        <taxon>CS clade</taxon>
        <taxon>Chlamydomonadales</taxon>
        <taxon>Astrephomenaceae</taxon>
        <taxon>Astrephomene</taxon>
    </lineage>
</organism>
<sequence>QLTEELLPRSGGAGDGATAVVDAAGPMQKVHGSGSSSGASGGSGVGRVFASLGLGWSLLSALEAAGDAELSAALAGGAEGPVRALLYQVLELVAEVLRGCRLAAGSSDTMYDDSDETSTAAPRDHSRHAAAVATALCSHYGVARVECLGHGPVGHLLRLAAETQATPPLGWHTAVALAPPQPSCASADPAAVNASCLGTSAALGDGARVAPAAVTAAMVGALGGVDRTAALAALRAAPELSDLRLATQWDAVFRSEL</sequence>
<feature type="non-terminal residue" evidence="1">
    <location>
        <position position="257"/>
    </location>
</feature>
<gene>
    <name evidence="1" type="ORF">Agub_g5711</name>
</gene>
<protein>
    <submittedName>
        <fullName evidence="1">Uncharacterized protein</fullName>
    </submittedName>
</protein>
<proteinExistence type="predicted"/>
<comment type="caution">
    <text evidence="1">The sequence shown here is derived from an EMBL/GenBank/DDBJ whole genome shotgun (WGS) entry which is preliminary data.</text>
</comment>
<keyword evidence="2" id="KW-1185">Reference proteome</keyword>
<dbReference type="Proteomes" id="UP001054857">
    <property type="component" value="Unassembled WGS sequence"/>
</dbReference>
<feature type="non-terminal residue" evidence="1">
    <location>
        <position position="1"/>
    </location>
</feature>
<name>A0AAD3DMQ5_9CHLO</name>
<accession>A0AAD3DMQ5</accession>
<dbReference type="EMBL" id="BMAR01000008">
    <property type="protein sequence ID" value="GFR44711.1"/>
    <property type="molecule type" value="Genomic_DNA"/>
</dbReference>
<reference evidence="1 2" key="1">
    <citation type="journal article" date="2021" name="Sci. Rep.">
        <title>Genome sequencing of the multicellular alga Astrephomene provides insights into convergent evolution of germ-soma differentiation.</title>
        <authorList>
            <person name="Yamashita S."/>
            <person name="Yamamoto K."/>
            <person name="Matsuzaki R."/>
            <person name="Suzuki S."/>
            <person name="Yamaguchi H."/>
            <person name="Hirooka S."/>
            <person name="Minakuchi Y."/>
            <person name="Miyagishima S."/>
            <person name="Kawachi M."/>
            <person name="Toyoda A."/>
            <person name="Nozaki H."/>
        </authorList>
    </citation>
    <scope>NUCLEOTIDE SEQUENCE [LARGE SCALE GENOMIC DNA]</scope>
    <source>
        <strain evidence="1 2">NIES-4017</strain>
    </source>
</reference>